<reference evidence="2" key="1">
    <citation type="submission" date="2016-11" db="EMBL/GenBank/DDBJ databases">
        <authorList>
            <person name="Jaros S."/>
            <person name="Januszkiewicz K."/>
            <person name="Wedrychowicz H."/>
        </authorList>
    </citation>
    <scope>NUCLEOTIDE SEQUENCE [LARGE SCALE GENOMIC DNA]</scope>
    <source>
        <strain evidence="2">CGMCC 4.3555</strain>
    </source>
</reference>
<name>A0A9X8N7H4_9ACTN</name>
<organism evidence="1 2">
    <name type="scientific">Streptomyces yunnanensis</name>
    <dbReference type="NCBI Taxonomy" id="156453"/>
    <lineage>
        <taxon>Bacteria</taxon>
        <taxon>Bacillati</taxon>
        <taxon>Actinomycetota</taxon>
        <taxon>Actinomycetes</taxon>
        <taxon>Kitasatosporales</taxon>
        <taxon>Streptomycetaceae</taxon>
        <taxon>Streptomyces</taxon>
    </lineage>
</organism>
<evidence type="ECO:0000313" key="2">
    <source>
        <dbReference type="Proteomes" id="UP000184388"/>
    </source>
</evidence>
<dbReference type="EMBL" id="FRBK01000025">
    <property type="protein sequence ID" value="SHN22388.1"/>
    <property type="molecule type" value="Genomic_DNA"/>
</dbReference>
<dbReference type="Proteomes" id="UP000184388">
    <property type="component" value="Unassembled WGS sequence"/>
</dbReference>
<accession>A0A9X8N7H4</accession>
<dbReference type="AlphaFoldDB" id="A0A9X8N7H4"/>
<protein>
    <submittedName>
        <fullName evidence="1">Uncharacterized protein</fullName>
    </submittedName>
</protein>
<comment type="caution">
    <text evidence="1">The sequence shown here is derived from an EMBL/GenBank/DDBJ whole genome shotgun (WGS) entry which is preliminary data.</text>
</comment>
<proteinExistence type="predicted"/>
<gene>
    <name evidence="1" type="ORF">SAMN05216268_12531</name>
</gene>
<sequence>MGAVPRPGNCRDGWKQTFEAAVTRVTYIAGPGRAGGGRNIRLI</sequence>
<evidence type="ECO:0000313" key="1">
    <source>
        <dbReference type="EMBL" id="SHN22388.1"/>
    </source>
</evidence>